<gene>
    <name evidence="1" type="ORF">DUNSADRAFT_12090</name>
</gene>
<evidence type="ECO:0000313" key="1">
    <source>
        <dbReference type="EMBL" id="KAF5841634.1"/>
    </source>
</evidence>
<dbReference type="Proteomes" id="UP000815325">
    <property type="component" value="Unassembled WGS sequence"/>
</dbReference>
<comment type="caution">
    <text evidence="1">The sequence shown here is derived from an EMBL/GenBank/DDBJ whole genome shotgun (WGS) entry which is preliminary data.</text>
</comment>
<dbReference type="EMBL" id="MU069481">
    <property type="protein sequence ID" value="KAF5841634.1"/>
    <property type="molecule type" value="Genomic_DNA"/>
</dbReference>
<evidence type="ECO:0000313" key="2">
    <source>
        <dbReference type="Proteomes" id="UP000815325"/>
    </source>
</evidence>
<keyword evidence="2" id="KW-1185">Reference proteome</keyword>
<organism evidence="1 2">
    <name type="scientific">Dunaliella salina</name>
    <name type="common">Green alga</name>
    <name type="synonym">Protococcus salinus</name>
    <dbReference type="NCBI Taxonomy" id="3046"/>
    <lineage>
        <taxon>Eukaryota</taxon>
        <taxon>Viridiplantae</taxon>
        <taxon>Chlorophyta</taxon>
        <taxon>core chlorophytes</taxon>
        <taxon>Chlorophyceae</taxon>
        <taxon>CS clade</taxon>
        <taxon>Chlamydomonadales</taxon>
        <taxon>Dunaliellaceae</taxon>
        <taxon>Dunaliella</taxon>
    </lineage>
</organism>
<proteinExistence type="predicted"/>
<protein>
    <submittedName>
        <fullName evidence="1">Uncharacterized protein</fullName>
    </submittedName>
</protein>
<name>A0ABQ7H452_DUNSA</name>
<sequence length="108" mass="11981">MGIDSRRRVGLALENLEVRDLEGMAWHSLQLMIEQQPTGNALASLIREVLGGLPSCSKSAAKSRLQLAQQALDHHGCKLPVSFLPEVVQLMLAYIQLPLMEGLDYRML</sequence>
<reference evidence="1" key="1">
    <citation type="submission" date="2017-08" db="EMBL/GenBank/DDBJ databases">
        <authorList>
            <person name="Polle J.E."/>
            <person name="Barry K."/>
            <person name="Cushman J."/>
            <person name="Schmutz J."/>
            <person name="Tran D."/>
            <person name="Hathwaick L.T."/>
            <person name="Yim W.C."/>
            <person name="Jenkins J."/>
            <person name="Mckie-Krisberg Z.M."/>
            <person name="Prochnik S."/>
            <person name="Lindquist E."/>
            <person name="Dockter R.B."/>
            <person name="Adam C."/>
            <person name="Molina H."/>
            <person name="Bunkerborg J."/>
            <person name="Jin E."/>
            <person name="Buchheim M."/>
            <person name="Magnuson J."/>
        </authorList>
    </citation>
    <scope>NUCLEOTIDE SEQUENCE</scope>
    <source>
        <strain evidence="1">CCAP 19/18</strain>
    </source>
</reference>
<accession>A0ABQ7H452</accession>